<organism evidence="2 3">
    <name type="scientific">Malaciobacter mytili LMG 24559</name>
    <dbReference type="NCBI Taxonomy" id="1032238"/>
    <lineage>
        <taxon>Bacteria</taxon>
        <taxon>Pseudomonadati</taxon>
        <taxon>Campylobacterota</taxon>
        <taxon>Epsilonproteobacteria</taxon>
        <taxon>Campylobacterales</taxon>
        <taxon>Arcobacteraceae</taxon>
        <taxon>Malaciobacter</taxon>
    </lineage>
</organism>
<dbReference type="GO" id="GO:0005524">
    <property type="term" value="F:ATP binding"/>
    <property type="evidence" value="ECO:0007669"/>
    <property type="project" value="InterPro"/>
</dbReference>
<dbReference type="PANTHER" id="PTHR34704">
    <property type="entry name" value="ATPASE"/>
    <property type="match status" value="1"/>
</dbReference>
<dbReference type="EMBL" id="NXID01000039">
    <property type="protein sequence ID" value="RXK15101.1"/>
    <property type="molecule type" value="Genomic_DNA"/>
</dbReference>
<proteinExistence type="predicted"/>
<dbReference type="Pfam" id="PF01637">
    <property type="entry name" value="ATPase_2"/>
    <property type="match status" value="1"/>
</dbReference>
<comment type="caution">
    <text evidence="2">The sequence shown here is derived from an EMBL/GenBank/DDBJ whole genome shotgun (WGS) entry which is preliminary data.</text>
</comment>
<dbReference type="Proteomes" id="UP000290092">
    <property type="component" value="Unassembled WGS sequence"/>
</dbReference>
<evidence type="ECO:0000313" key="2">
    <source>
        <dbReference type="EMBL" id="RXK15101.1"/>
    </source>
</evidence>
<evidence type="ECO:0000259" key="1">
    <source>
        <dbReference type="Pfam" id="PF01637"/>
    </source>
</evidence>
<protein>
    <recommendedName>
        <fullName evidence="1">ATPase domain-containing protein</fullName>
    </recommendedName>
</protein>
<dbReference type="PANTHER" id="PTHR34704:SF1">
    <property type="entry name" value="ATPASE"/>
    <property type="match status" value="1"/>
</dbReference>
<dbReference type="InterPro" id="IPR027417">
    <property type="entry name" value="P-loop_NTPase"/>
</dbReference>
<dbReference type="SUPFAM" id="SSF52540">
    <property type="entry name" value="P-loop containing nucleoside triphosphate hydrolases"/>
    <property type="match status" value="1"/>
</dbReference>
<keyword evidence="3" id="KW-1185">Reference proteome</keyword>
<dbReference type="KEGG" id="amyt:AMYT_a0143"/>
<accession>A0AAX2AHW8</accession>
<feature type="domain" description="ATPase" evidence="1">
    <location>
        <begin position="4"/>
        <end position="218"/>
    </location>
</feature>
<evidence type="ECO:0000313" key="3">
    <source>
        <dbReference type="Proteomes" id="UP000290092"/>
    </source>
</evidence>
<dbReference type="InterPro" id="IPR011579">
    <property type="entry name" value="ATPase_dom"/>
</dbReference>
<dbReference type="AlphaFoldDB" id="A0AAX2AHW8"/>
<name>A0AAX2AHW8_9BACT</name>
<sequence>MIGRINEISILNNLCNSSKSELLALYGRRRIGKTYLINYMFNEHKKECTFFRFTGSYELDNSTQIENFIESIYDWFKVEPTKDINSWSKAFIFLKRVITSHQSKNGKFVLFIDEIPWIDKKNNNGFLGALGHFWNDFCEPNKNIIMIICGSNSSWIKNKIFEDSNGPLYQRLTEKIHLKPFDLKETKEYLLNEKGFLIDDKTVVELYMIFGGVAKYLSFLNPKKRIDENIDELFFRIDGHLNKEFTTIFKSLYQDRASFLISIINFLSSKQSGFTLNEIADGLEIKVGAKLKNGVEDLLECGFIHGLSKFNSKINTKYIISDPYILFYQKWLNDKSKNDIMNLSLPYWNSIATSQKYNIWSGFAFETVCLTNIDLYLDVRKTKGLMRSYSYWNYKSDNKNEQGAQIDILIEYTNNVYEIVECKFYNDEFEITDSYRKNILNKINMFSKYGVKGKFELKFAMLTSYGCKRNSHFNSLQIADDVKISQLI</sequence>
<reference evidence="2 3" key="1">
    <citation type="submission" date="2017-09" db="EMBL/GenBank/DDBJ databases">
        <title>Genomics of the genus Arcobacter.</title>
        <authorList>
            <person name="Perez-Cataluna A."/>
            <person name="Figueras M.J."/>
            <person name="Salas-Masso N."/>
        </authorList>
    </citation>
    <scope>NUCLEOTIDE SEQUENCE [LARGE SCALE GENOMIC DNA]</scope>
    <source>
        <strain evidence="2 3">CECT 7386</strain>
    </source>
</reference>
<dbReference type="Gene3D" id="3.40.50.300">
    <property type="entry name" value="P-loop containing nucleotide triphosphate hydrolases"/>
    <property type="match status" value="1"/>
</dbReference>
<gene>
    <name evidence="2" type="ORF">CP985_10375</name>
</gene>
<dbReference type="RefSeq" id="WP_114843349.1">
    <property type="nucleotide sequence ID" value="NZ_CP031220.1"/>
</dbReference>